<organism evidence="1 2">
    <name type="scientific">Cystoisospora suis</name>
    <dbReference type="NCBI Taxonomy" id="483139"/>
    <lineage>
        <taxon>Eukaryota</taxon>
        <taxon>Sar</taxon>
        <taxon>Alveolata</taxon>
        <taxon>Apicomplexa</taxon>
        <taxon>Conoidasida</taxon>
        <taxon>Coccidia</taxon>
        <taxon>Eucoccidiorida</taxon>
        <taxon>Eimeriorina</taxon>
        <taxon>Sarcocystidae</taxon>
        <taxon>Cystoisospora</taxon>
    </lineage>
</organism>
<proteinExistence type="predicted"/>
<evidence type="ECO:0000313" key="1">
    <source>
        <dbReference type="EMBL" id="PHJ15650.1"/>
    </source>
</evidence>
<name>A0A2C6JXF3_9APIC</name>
<dbReference type="RefSeq" id="XP_067917382.1">
    <property type="nucleotide sequence ID" value="XM_068070640.1"/>
</dbReference>
<protein>
    <submittedName>
        <fullName evidence="1">Uncharacterized protein</fullName>
    </submittedName>
</protein>
<dbReference type="VEuPathDB" id="ToxoDB:CSUI_010537"/>
<dbReference type="AlphaFoldDB" id="A0A2C6JXF3"/>
<accession>A0A2C6JXF3</accession>
<sequence>MCRASPSSVVLIVRSGRHGLPAFPVSKRGGDQESSLVKLSASLRGRFQQAVGWTKAARPPGRDVSRFFLSRYKAGAGGTLRAAGKFAGQSFSCRATTEHEHLTKR</sequence>
<evidence type="ECO:0000313" key="2">
    <source>
        <dbReference type="Proteomes" id="UP000221165"/>
    </source>
</evidence>
<dbReference type="GeneID" id="94433851"/>
<gene>
    <name evidence="1" type="ORF">CSUI_010537</name>
</gene>
<comment type="caution">
    <text evidence="1">The sequence shown here is derived from an EMBL/GenBank/DDBJ whole genome shotgun (WGS) entry which is preliminary data.</text>
</comment>
<dbReference type="Proteomes" id="UP000221165">
    <property type="component" value="Unassembled WGS sequence"/>
</dbReference>
<dbReference type="EMBL" id="MIGC01007702">
    <property type="protein sequence ID" value="PHJ15650.1"/>
    <property type="molecule type" value="Genomic_DNA"/>
</dbReference>
<keyword evidence="2" id="KW-1185">Reference proteome</keyword>
<reference evidence="1 2" key="1">
    <citation type="journal article" date="2017" name="Int. J. Parasitol.">
        <title>The genome of the protozoan parasite Cystoisospora suis and a reverse vaccinology approach to identify vaccine candidates.</title>
        <authorList>
            <person name="Palmieri N."/>
            <person name="Shrestha A."/>
            <person name="Ruttkowski B."/>
            <person name="Beck T."/>
            <person name="Vogl C."/>
            <person name="Tomley F."/>
            <person name="Blake D.P."/>
            <person name="Joachim A."/>
        </authorList>
    </citation>
    <scope>NUCLEOTIDE SEQUENCE [LARGE SCALE GENOMIC DNA]</scope>
    <source>
        <strain evidence="1 2">Wien I</strain>
    </source>
</reference>